<evidence type="ECO:0000256" key="5">
    <source>
        <dbReference type="ARBA" id="ARBA00022857"/>
    </source>
</evidence>
<evidence type="ECO:0000256" key="7">
    <source>
        <dbReference type="ARBA" id="ARBA00023033"/>
    </source>
</evidence>
<dbReference type="PANTHER" id="PTHR23023">
    <property type="entry name" value="DIMETHYLANILINE MONOOXYGENASE"/>
    <property type="match status" value="1"/>
</dbReference>
<evidence type="ECO:0000256" key="3">
    <source>
        <dbReference type="ARBA" id="ARBA00022630"/>
    </source>
</evidence>
<comment type="cofactor">
    <cofactor evidence="1 8">
        <name>FAD</name>
        <dbReference type="ChEBI" id="CHEBI:57692"/>
    </cofactor>
</comment>
<evidence type="ECO:0000256" key="2">
    <source>
        <dbReference type="ARBA" id="ARBA00009183"/>
    </source>
</evidence>
<dbReference type="VEuPathDB" id="VectorBase:LLOJ005163"/>
<dbReference type="PIRSF" id="PIRSF000332">
    <property type="entry name" value="FMO"/>
    <property type="match status" value="1"/>
</dbReference>
<proteinExistence type="inferred from homology"/>
<evidence type="ECO:0000256" key="8">
    <source>
        <dbReference type="RuleBase" id="RU361177"/>
    </source>
</evidence>
<protein>
    <recommendedName>
        <fullName evidence="8">Flavin-containing monooxygenase</fullName>
        <ecNumber evidence="8">1.-.-.-</ecNumber>
    </recommendedName>
</protein>
<keyword evidence="6 8" id="KW-0560">Oxidoreductase</keyword>
<keyword evidence="10" id="KW-1185">Reference proteome</keyword>
<dbReference type="InterPro" id="IPR036188">
    <property type="entry name" value="FAD/NAD-bd_sf"/>
</dbReference>
<dbReference type="SUPFAM" id="SSF51905">
    <property type="entry name" value="FAD/NAD(P)-binding domain"/>
    <property type="match status" value="2"/>
</dbReference>
<dbReference type="InterPro" id="IPR020946">
    <property type="entry name" value="Flavin_mOase-like"/>
</dbReference>
<dbReference type="GO" id="GO:0050660">
    <property type="term" value="F:flavin adenine dinucleotide binding"/>
    <property type="evidence" value="ECO:0007669"/>
    <property type="project" value="InterPro"/>
</dbReference>
<evidence type="ECO:0000256" key="4">
    <source>
        <dbReference type="ARBA" id="ARBA00022827"/>
    </source>
</evidence>
<comment type="similarity">
    <text evidence="2 8">Belongs to the FMO family.</text>
</comment>
<keyword evidence="3 8" id="KW-0285">Flavoprotein</keyword>
<dbReference type="GO" id="GO:0004499">
    <property type="term" value="F:N,N-dimethylaniline monooxygenase activity"/>
    <property type="evidence" value="ECO:0007669"/>
    <property type="project" value="InterPro"/>
</dbReference>
<keyword evidence="4 8" id="KW-0274">FAD</keyword>
<evidence type="ECO:0000256" key="1">
    <source>
        <dbReference type="ARBA" id="ARBA00001974"/>
    </source>
</evidence>
<dbReference type="EC" id="1.-.-.-" evidence="8"/>
<name>A0A1B0CKM6_LUTLO</name>
<dbReference type="InterPro" id="IPR000960">
    <property type="entry name" value="Flavin_mOase"/>
</dbReference>
<evidence type="ECO:0000313" key="9">
    <source>
        <dbReference type="EnsemblMetazoa" id="LLOJ005163-PA"/>
    </source>
</evidence>
<keyword evidence="5" id="KW-0521">NADP</keyword>
<dbReference type="Proteomes" id="UP000092461">
    <property type="component" value="Unassembled WGS sequence"/>
</dbReference>
<dbReference type="PRINTS" id="PR00370">
    <property type="entry name" value="FMOXYGENASE"/>
</dbReference>
<keyword evidence="7 8" id="KW-0503">Monooxygenase</keyword>
<reference evidence="9" key="1">
    <citation type="submission" date="2020-05" db="UniProtKB">
        <authorList>
            <consortium name="EnsemblMetazoa"/>
        </authorList>
    </citation>
    <scope>IDENTIFICATION</scope>
    <source>
        <strain evidence="9">Jacobina</strain>
    </source>
</reference>
<dbReference type="GO" id="GO:0050661">
    <property type="term" value="F:NADP binding"/>
    <property type="evidence" value="ECO:0007669"/>
    <property type="project" value="InterPro"/>
</dbReference>
<dbReference type="FunFam" id="3.50.50.60:FF:000138">
    <property type="entry name" value="Flavin-containing monooxygenase"/>
    <property type="match status" value="1"/>
</dbReference>
<dbReference type="EnsemblMetazoa" id="LLOJ005163-RA">
    <property type="protein sequence ID" value="LLOJ005163-PA"/>
    <property type="gene ID" value="LLOJ005163"/>
</dbReference>
<dbReference type="InterPro" id="IPR050346">
    <property type="entry name" value="FMO-like"/>
</dbReference>
<evidence type="ECO:0000313" key="10">
    <source>
        <dbReference type="Proteomes" id="UP000092461"/>
    </source>
</evidence>
<dbReference type="Pfam" id="PF00743">
    <property type="entry name" value="FMO-like"/>
    <property type="match status" value="2"/>
</dbReference>
<accession>A0A1B0CKM6</accession>
<dbReference type="Gene3D" id="3.50.50.60">
    <property type="entry name" value="FAD/NAD(P)-binding domain"/>
    <property type="match status" value="2"/>
</dbReference>
<sequence>MKVAVIGAGSGGLCAAKHSLEAGLEVTVYEQTDQIGGTWVYRDDVGKDKHGLDIHSSMYRGLMTNLPREIMGFPDFPIVGDETSFLPAERILKFHHEYADHFNLRKHIKFQHNVVRVHPHGESQWEVLVRDLVEDKYTTTIFDAIFICNGHYSTPSYPNYPGRKLFRGRQIHSHDYRSKEIFAGERVLVIGAGPSGMDFTKDAAKVAEYAVQCHHWQEPPNVPFPAHVVQKCADVVRLTEDGAVFSDGTSEKFTIIAYCTGYKFTFPFISVDCGVSVESNYLSPLYQHCLNINRPTMAFIGICNFVIAQQMMDLQVRFALKFITGAKELPPKEEMFASEKYEITRRLKKGISLRKAHFMGADQGKYFEDLARIADIKPLPPVLAVLHTEICALIRSDILNFRKTNYRIVDDHTFEKLN</sequence>
<dbReference type="AlphaFoldDB" id="A0A1B0CKM6"/>
<organism evidence="9 10">
    <name type="scientific">Lutzomyia longipalpis</name>
    <name type="common">Sand fly</name>
    <dbReference type="NCBI Taxonomy" id="7200"/>
    <lineage>
        <taxon>Eukaryota</taxon>
        <taxon>Metazoa</taxon>
        <taxon>Ecdysozoa</taxon>
        <taxon>Arthropoda</taxon>
        <taxon>Hexapoda</taxon>
        <taxon>Insecta</taxon>
        <taxon>Pterygota</taxon>
        <taxon>Neoptera</taxon>
        <taxon>Endopterygota</taxon>
        <taxon>Diptera</taxon>
        <taxon>Nematocera</taxon>
        <taxon>Psychodoidea</taxon>
        <taxon>Psychodidae</taxon>
        <taxon>Lutzomyia</taxon>
        <taxon>Lutzomyia</taxon>
    </lineage>
</organism>
<dbReference type="EMBL" id="AJWK01016453">
    <property type="status" value="NOT_ANNOTATED_CDS"/>
    <property type="molecule type" value="Genomic_DNA"/>
</dbReference>
<dbReference type="VEuPathDB" id="VectorBase:LLONM1_009663"/>
<evidence type="ECO:0000256" key="6">
    <source>
        <dbReference type="ARBA" id="ARBA00023002"/>
    </source>
</evidence>